<dbReference type="GO" id="GO:0001786">
    <property type="term" value="F:phosphatidylserine binding"/>
    <property type="evidence" value="ECO:0007669"/>
    <property type="project" value="TreeGrafter"/>
</dbReference>
<dbReference type="CDD" id="cd00276">
    <property type="entry name" value="C2B_Synaptotagmin"/>
    <property type="match status" value="1"/>
</dbReference>
<dbReference type="InterPro" id="IPR035892">
    <property type="entry name" value="C2_domain_sf"/>
</dbReference>
<dbReference type="Pfam" id="PF00168">
    <property type="entry name" value="C2"/>
    <property type="match status" value="2"/>
</dbReference>
<sequence length="431" mass="47569">MKNTSIGAFVGLGFLVFLLVLAIIGVIFARKYLKTLKRQTINSTFGPCITPGQPTEFVIPPYTLLSDGSDGTITPVSENEDEKTDETVKKISPLVVRRSLSMPAPSVPQTRARQAMISATQGDEGETTSGLSTKAYRPQYRRVVSHYPALSVPTKKVSVAPYGKLEVSIQYVADKKLLFVQVNGAFDLPHVRLSGISTPYVRVHMFQQDSKTEARSCFLNLATNRMCMFDQITLEQAQNCTLKFVVLDYDKFSRSEFVAEVMMSLLHVDLVEGTTLSRHLNSKTISHSGDKGSLTVSLCQNPSSGSLHVTVLKAMGLPQPKPEAASSGELDTFVKILYCAHGKVIERKRTKVAKKSASPVFNETFVFATREDELRHSSVTCEAYKGEAVLKTEKIGHISLGLESFGTEVRQWNDMIMAPLKWVTETHSLHG</sequence>
<dbReference type="GO" id="GO:0005886">
    <property type="term" value="C:plasma membrane"/>
    <property type="evidence" value="ECO:0007669"/>
    <property type="project" value="TreeGrafter"/>
</dbReference>
<feature type="domain" description="C2" evidence="2">
    <location>
        <begin position="161"/>
        <end position="278"/>
    </location>
</feature>
<dbReference type="EMBL" id="JARQWQ010000027">
    <property type="protein sequence ID" value="KAK2563035.1"/>
    <property type="molecule type" value="Genomic_DNA"/>
</dbReference>
<feature type="transmembrane region" description="Helical" evidence="1">
    <location>
        <begin position="6"/>
        <end position="29"/>
    </location>
</feature>
<dbReference type="GO" id="GO:0000149">
    <property type="term" value="F:SNARE binding"/>
    <property type="evidence" value="ECO:0007669"/>
    <property type="project" value="TreeGrafter"/>
</dbReference>
<dbReference type="SMART" id="SM00239">
    <property type="entry name" value="C2"/>
    <property type="match status" value="2"/>
</dbReference>
<dbReference type="SUPFAM" id="SSF49562">
    <property type="entry name" value="C2 domain (Calcium/lipid-binding domain, CaLB)"/>
    <property type="match status" value="2"/>
</dbReference>
<dbReference type="PROSITE" id="PS50004">
    <property type="entry name" value="C2"/>
    <property type="match status" value="2"/>
</dbReference>
<dbReference type="GO" id="GO:0030276">
    <property type="term" value="F:clathrin binding"/>
    <property type="evidence" value="ECO:0007669"/>
    <property type="project" value="TreeGrafter"/>
</dbReference>
<keyword evidence="4" id="KW-1185">Reference proteome</keyword>
<name>A0AAD9QL99_ACRCE</name>
<dbReference type="PANTHER" id="PTHR10024">
    <property type="entry name" value="SYNAPTOTAGMIN"/>
    <property type="match status" value="1"/>
</dbReference>
<feature type="domain" description="C2" evidence="2">
    <location>
        <begin position="290"/>
        <end position="417"/>
    </location>
</feature>
<dbReference type="GO" id="GO:0070382">
    <property type="term" value="C:exocytic vesicle"/>
    <property type="evidence" value="ECO:0007669"/>
    <property type="project" value="TreeGrafter"/>
</dbReference>
<proteinExistence type="predicted"/>
<gene>
    <name evidence="3" type="ORF">P5673_014042</name>
</gene>
<dbReference type="InterPro" id="IPR000008">
    <property type="entry name" value="C2_dom"/>
</dbReference>
<keyword evidence="1" id="KW-1133">Transmembrane helix</keyword>
<evidence type="ECO:0000313" key="3">
    <source>
        <dbReference type="EMBL" id="KAK2563035.1"/>
    </source>
</evidence>
<accession>A0AAD9QL99</accession>
<keyword evidence="1" id="KW-0812">Transmembrane</keyword>
<protein>
    <submittedName>
        <fullName evidence="3">Synaptotagmin-7</fullName>
    </submittedName>
</protein>
<dbReference type="GO" id="GO:0017156">
    <property type="term" value="P:calcium-ion regulated exocytosis"/>
    <property type="evidence" value="ECO:0007669"/>
    <property type="project" value="TreeGrafter"/>
</dbReference>
<dbReference type="GO" id="GO:0005509">
    <property type="term" value="F:calcium ion binding"/>
    <property type="evidence" value="ECO:0007669"/>
    <property type="project" value="TreeGrafter"/>
</dbReference>
<organism evidence="3 4">
    <name type="scientific">Acropora cervicornis</name>
    <name type="common">Staghorn coral</name>
    <dbReference type="NCBI Taxonomy" id="6130"/>
    <lineage>
        <taxon>Eukaryota</taxon>
        <taxon>Metazoa</taxon>
        <taxon>Cnidaria</taxon>
        <taxon>Anthozoa</taxon>
        <taxon>Hexacorallia</taxon>
        <taxon>Scleractinia</taxon>
        <taxon>Astrocoeniina</taxon>
        <taxon>Acroporidae</taxon>
        <taxon>Acropora</taxon>
    </lineage>
</organism>
<dbReference type="Proteomes" id="UP001249851">
    <property type="component" value="Unassembled WGS sequence"/>
</dbReference>
<evidence type="ECO:0000259" key="2">
    <source>
        <dbReference type="PROSITE" id="PS50004"/>
    </source>
</evidence>
<dbReference type="GO" id="GO:0005544">
    <property type="term" value="F:calcium-dependent phospholipid binding"/>
    <property type="evidence" value="ECO:0007669"/>
    <property type="project" value="TreeGrafter"/>
</dbReference>
<reference evidence="3" key="1">
    <citation type="journal article" date="2023" name="G3 (Bethesda)">
        <title>Whole genome assembly and annotation of the endangered Caribbean coral Acropora cervicornis.</title>
        <authorList>
            <person name="Selwyn J.D."/>
            <person name="Vollmer S.V."/>
        </authorList>
    </citation>
    <scope>NUCLEOTIDE SEQUENCE</scope>
    <source>
        <strain evidence="3">K2</strain>
    </source>
</reference>
<dbReference type="AlphaFoldDB" id="A0AAD9QL99"/>
<evidence type="ECO:0000256" key="1">
    <source>
        <dbReference type="SAM" id="Phobius"/>
    </source>
</evidence>
<dbReference type="Gene3D" id="2.60.40.150">
    <property type="entry name" value="C2 domain"/>
    <property type="match status" value="2"/>
</dbReference>
<reference evidence="3" key="2">
    <citation type="journal article" date="2023" name="Science">
        <title>Genomic signatures of disease resistance in endangered staghorn corals.</title>
        <authorList>
            <person name="Vollmer S.V."/>
            <person name="Selwyn J.D."/>
            <person name="Despard B.A."/>
            <person name="Roesel C.L."/>
        </authorList>
    </citation>
    <scope>NUCLEOTIDE SEQUENCE</scope>
    <source>
        <strain evidence="3">K2</strain>
    </source>
</reference>
<comment type="caution">
    <text evidence="3">The sequence shown here is derived from an EMBL/GenBank/DDBJ whole genome shotgun (WGS) entry which is preliminary data.</text>
</comment>
<dbReference type="PANTHER" id="PTHR10024:SF374">
    <property type="entry name" value="C2 DOMAIN-CONTAINING PROTEIN"/>
    <property type="match status" value="1"/>
</dbReference>
<evidence type="ECO:0000313" key="4">
    <source>
        <dbReference type="Proteomes" id="UP001249851"/>
    </source>
</evidence>
<keyword evidence="1" id="KW-0472">Membrane</keyword>